<dbReference type="Proteomes" id="UP000306319">
    <property type="component" value="Unassembled WGS sequence"/>
</dbReference>
<protein>
    <submittedName>
        <fullName evidence="1">DUF3791 domain-containing protein</fullName>
    </submittedName>
</protein>
<reference evidence="1" key="1">
    <citation type="submission" date="2019-04" db="EMBL/GenBank/DDBJ databases">
        <title>Microbes associate with the intestines of laboratory mice.</title>
        <authorList>
            <person name="Navarre W."/>
            <person name="Wong E."/>
            <person name="Huang K."/>
            <person name="Tropini C."/>
            <person name="Ng K."/>
            <person name="Yu B."/>
        </authorList>
    </citation>
    <scope>NUCLEOTIDE SEQUENCE</scope>
    <source>
        <strain evidence="1">NM04_E33</strain>
    </source>
</reference>
<proteinExistence type="predicted"/>
<accession>A0AC61RIG8</accession>
<dbReference type="EMBL" id="SRYB01000003">
    <property type="protein sequence ID" value="TGY80187.1"/>
    <property type="molecule type" value="Genomic_DNA"/>
</dbReference>
<comment type="caution">
    <text evidence="1">The sequence shown here is derived from an EMBL/GenBank/DDBJ whole genome shotgun (WGS) entry which is preliminary data.</text>
</comment>
<evidence type="ECO:0000313" key="2">
    <source>
        <dbReference type="Proteomes" id="UP000306319"/>
    </source>
</evidence>
<organism evidence="1 2">
    <name type="scientific">Lepagella muris</name>
    <dbReference type="NCBI Taxonomy" id="3032870"/>
    <lineage>
        <taxon>Bacteria</taxon>
        <taxon>Pseudomonadati</taxon>
        <taxon>Bacteroidota</taxon>
        <taxon>Bacteroidia</taxon>
        <taxon>Bacteroidales</taxon>
        <taxon>Muribaculaceae</taxon>
        <taxon>Lepagella</taxon>
    </lineage>
</organism>
<gene>
    <name evidence="1" type="ORF">E5331_02810</name>
</gene>
<keyword evidence="2" id="KW-1185">Reference proteome</keyword>
<sequence>MDKYRIPYLNMIVRKFAERYSLTLQNAFEYLLKFGGMKYLIDFYEIEHTLPIEDTLDELAATCCDAGGSIK</sequence>
<evidence type="ECO:0000313" key="1">
    <source>
        <dbReference type="EMBL" id="TGY80187.1"/>
    </source>
</evidence>
<name>A0AC61RIG8_9BACT</name>